<dbReference type="AlphaFoldDB" id="A0ABD3FY74"/>
<proteinExistence type="predicted"/>
<name>A0ABD3FY74_9STRA</name>
<comment type="caution">
    <text evidence="1">The sequence shown here is derived from an EMBL/GenBank/DDBJ whole genome shotgun (WGS) entry which is preliminary data.</text>
</comment>
<reference evidence="1 2" key="1">
    <citation type="submission" date="2024-09" db="EMBL/GenBank/DDBJ databases">
        <title>Genome sequencing and assembly of Phytophthora oleae, isolate VK10A, causative agent of rot of olive drupes.</title>
        <authorList>
            <person name="Conti Taguali S."/>
            <person name="Riolo M."/>
            <person name="La Spada F."/>
            <person name="Cacciola S.O."/>
            <person name="Dionisio G."/>
        </authorList>
    </citation>
    <scope>NUCLEOTIDE SEQUENCE [LARGE SCALE GENOMIC DNA]</scope>
    <source>
        <strain evidence="1 2">VK10A</strain>
    </source>
</reference>
<protein>
    <submittedName>
        <fullName evidence="1">Uncharacterized protein</fullName>
    </submittedName>
</protein>
<dbReference type="Proteomes" id="UP001632037">
    <property type="component" value="Unassembled WGS sequence"/>
</dbReference>
<accession>A0ABD3FY74</accession>
<evidence type="ECO:0000313" key="2">
    <source>
        <dbReference type="Proteomes" id="UP001632037"/>
    </source>
</evidence>
<gene>
    <name evidence="1" type="ORF">V7S43_003603</name>
</gene>
<sequence>MKEERSLTPTSKQKKPHWRISFGFWTELDVLYHSFPPPTKPRCPALPHDSTQEWKKRLVPDGIERFLGNPAAATCLHAITLTTEADAGPTFVTNFIISGGHYTGKSTFAGILRKTLLSLTAEQLCRFETLNASEFV</sequence>
<evidence type="ECO:0000313" key="1">
    <source>
        <dbReference type="EMBL" id="KAL3671693.1"/>
    </source>
</evidence>
<keyword evidence="2" id="KW-1185">Reference proteome</keyword>
<dbReference type="EMBL" id="JBIMZQ010000005">
    <property type="protein sequence ID" value="KAL3671693.1"/>
    <property type="molecule type" value="Genomic_DNA"/>
</dbReference>
<organism evidence="1 2">
    <name type="scientific">Phytophthora oleae</name>
    <dbReference type="NCBI Taxonomy" id="2107226"/>
    <lineage>
        <taxon>Eukaryota</taxon>
        <taxon>Sar</taxon>
        <taxon>Stramenopiles</taxon>
        <taxon>Oomycota</taxon>
        <taxon>Peronosporomycetes</taxon>
        <taxon>Peronosporales</taxon>
        <taxon>Peronosporaceae</taxon>
        <taxon>Phytophthora</taxon>
    </lineage>
</organism>